<dbReference type="Pfam" id="PF13912">
    <property type="entry name" value="zf-C2H2_6"/>
    <property type="match status" value="1"/>
</dbReference>
<sequence>MEVAPILQPCNNHHHPESDSSTNSPARRDRNEPILLDLTLSAQDPAHPNKAPPTEIENHVSESRVFSCNYCNRKFYSSQALGGHQNAHKRERTIARRGQRGAAEQRFPSMASLPLHGSLAASRSLGIQVHSMIHKPGFSSGYYGAVGYGYPGWARKAMDQQPGVGRLEVPEASSGSGGWRFPAVAVADGAREGLFRSSCDSGSRLKNISANNNNSSNNQEELKKLDLSLRL</sequence>
<reference evidence="9" key="1">
    <citation type="submission" date="2019-12" db="EMBL/GenBank/DDBJ databases">
        <authorList>
            <person name="Scholes J."/>
        </authorList>
    </citation>
    <scope>NUCLEOTIDE SEQUENCE</scope>
</reference>
<dbReference type="Gene3D" id="3.30.160.60">
    <property type="entry name" value="Classic Zinc Finger"/>
    <property type="match status" value="1"/>
</dbReference>
<dbReference type="OrthoDB" id="1933825at2759"/>
<dbReference type="EMBL" id="CACSLK010014277">
    <property type="protein sequence ID" value="CAA0816431.1"/>
    <property type="molecule type" value="Genomic_DNA"/>
</dbReference>
<evidence type="ECO:0000256" key="4">
    <source>
        <dbReference type="ARBA" id="ARBA00022833"/>
    </source>
</evidence>
<evidence type="ECO:0000313" key="10">
    <source>
        <dbReference type="Proteomes" id="UP001153555"/>
    </source>
</evidence>
<evidence type="ECO:0000256" key="5">
    <source>
        <dbReference type="ARBA" id="ARBA00023242"/>
    </source>
</evidence>
<evidence type="ECO:0000256" key="2">
    <source>
        <dbReference type="ARBA" id="ARBA00022723"/>
    </source>
</evidence>
<dbReference type="InterPro" id="IPR036236">
    <property type="entry name" value="Znf_C2H2_sf"/>
</dbReference>
<accession>A0A9N7MXH2</accession>
<organism evidence="9 10">
    <name type="scientific">Striga hermonthica</name>
    <name type="common">Purple witchweed</name>
    <name type="synonym">Buchnera hermonthica</name>
    <dbReference type="NCBI Taxonomy" id="68872"/>
    <lineage>
        <taxon>Eukaryota</taxon>
        <taxon>Viridiplantae</taxon>
        <taxon>Streptophyta</taxon>
        <taxon>Embryophyta</taxon>
        <taxon>Tracheophyta</taxon>
        <taxon>Spermatophyta</taxon>
        <taxon>Magnoliopsida</taxon>
        <taxon>eudicotyledons</taxon>
        <taxon>Gunneridae</taxon>
        <taxon>Pentapetalae</taxon>
        <taxon>asterids</taxon>
        <taxon>lamiids</taxon>
        <taxon>Lamiales</taxon>
        <taxon>Orobanchaceae</taxon>
        <taxon>Buchnereae</taxon>
        <taxon>Striga</taxon>
    </lineage>
</organism>
<evidence type="ECO:0000256" key="6">
    <source>
        <dbReference type="PROSITE-ProRule" id="PRU00042"/>
    </source>
</evidence>
<dbReference type="InterPro" id="IPR013087">
    <property type="entry name" value="Znf_C2H2_type"/>
</dbReference>
<protein>
    <submittedName>
        <fullName evidence="9">Zinc finger protein 1</fullName>
    </submittedName>
</protein>
<gene>
    <name evidence="9" type="ORF">SHERM_16297</name>
</gene>
<dbReference type="GO" id="GO:0005634">
    <property type="term" value="C:nucleus"/>
    <property type="evidence" value="ECO:0007669"/>
    <property type="project" value="UniProtKB-SubCell"/>
</dbReference>
<dbReference type="PROSITE" id="PS50157">
    <property type="entry name" value="ZINC_FINGER_C2H2_2"/>
    <property type="match status" value="1"/>
</dbReference>
<comment type="subcellular location">
    <subcellularLocation>
        <location evidence="1">Nucleus</location>
    </subcellularLocation>
</comment>
<keyword evidence="2" id="KW-0479">Metal-binding</keyword>
<evidence type="ECO:0000313" key="9">
    <source>
        <dbReference type="EMBL" id="CAA0816431.1"/>
    </source>
</evidence>
<keyword evidence="5" id="KW-0539">Nucleus</keyword>
<dbReference type="InterPro" id="IPR044246">
    <property type="entry name" value="ZFP3-like"/>
</dbReference>
<dbReference type="GO" id="GO:0009788">
    <property type="term" value="P:negative regulation of abscisic acid-activated signaling pathway"/>
    <property type="evidence" value="ECO:0007669"/>
    <property type="project" value="InterPro"/>
</dbReference>
<dbReference type="PANTHER" id="PTHR47287">
    <property type="entry name" value="C2H2 AND C2HC ZINC FINGERS SUPERFAMILY PROTEIN"/>
    <property type="match status" value="1"/>
</dbReference>
<keyword evidence="4" id="KW-0862">Zinc</keyword>
<evidence type="ECO:0000259" key="8">
    <source>
        <dbReference type="PROSITE" id="PS50157"/>
    </source>
</evidence>
<dbReference type="PANTHER" id="PTHR47287:SF15">
    <property type="entry name" value="ZINC FINGER PROTEIN 3-LIKE"/>
    <property type="match status" value="1"/>
</dbReference>
<feature type="region of interest" description="Disordered" evidence="7">
    <location>
        <begin position="1"/>
        <end position="31"/>
    </location>
</feature>
<keyword evidence="3 6" id="KW-0863">Zinc-finger</keyword>
<comment type="caution">
    <text evidence="9">The sequence shown here is derived from an EMBL/GenBank/DDBJ whole genome shotgun (WGS) entry which is preliminary data.</text>
</comment>
<name>A0A9N7MXH2_STRHE</name>
<keyword evidence="10" id="KW-1185">Reference proteome</keyword>
<feature type="domain" description="C2H2-type" evidence="8">
    <location>
        <begin position="66"/>
        <end position="93"/>
    </location>
</feature>
<dbReference type="SUPFAM" id="SSF57667">
    <property type="entry name" value="beta-beta-alpha zinc fingers"/>
    <property type="match status" value="1"/>
</dbReference>
<proteinExistence type="predicted"/>
<evidence type="ECO:0000256" key="7">
    <source>
        <dbReference type="SAM" id="MobiDB-lite"/>
    </source>
</evidence>
<evidence type="ECO:0000256" key="3">
    <source>
        <dbReference type="ARBA" id="ARBA00022771"/>
    </source>
</evidence>
<dbReference type="Proteomes" id="UP001153555">
    <property type="component" value="Unassembled WGS sequence"/>
</dbReference>
<dbReference type="AlphaFoldDB" id="A0A9N7MXH2"/>
<dbReference type="PROSITE" id="PS00028">
    <property type="entry name" value="ZINC_FINGER_C2H2_1"/>
    <property type="match status" value="1"/>
</dbReference>
<evidence type="ECO:0000256" key="1">
    <source>
        <dbReference type="ARBA" id="ARBA00004123"/>
    </source>
</evidence>
<dbReference type="GO" id="GO:0008270">
    <property type="term" value="F:zinc ion binding"/>
    <property type="evidence" value="ECO:0007669"/>
    <property type="project" value="UniProtKB-KW"/>
</dbReference>